<dbReference type="OrthoDB" id="845740at2"/>
<accession>A0A428KMW6</accession>
<evidence type="ECO:0000313" key="4">
    <source>
        <dbReference type="Proteomes" id="UP000273500"/>
    </source>
</evidence>
<sequence length="473" mass="54336">MTVTITNINTRGSSRCSEQRSIFLAVLKSFFLTSRFFLLTVVLIAGLVVAFFLPGWLAPVQLALGLVLVLTVVDTVLLYAGGSGVFGRRVLGDKLANGSDNDIAIYLENQYRFPIRTETIDEVPHQFQRRDVLFRATVKPGETGIIRYQLRPTKRGEYEFGALNVYVASPLGLVRRRFQFEEKRMVPVYPSFLQMRQYELLAIHNRLTEVGVKRIRRVGHSMEFEQIRPYVTGDDPRNINWKATARRSTTAEAGDSLVVNHFQDERAQQVYCLIDKGRVMRMPFEGLSLLDYAINATLVVSNIALLKHDKAGLVTFSHQPGAMVAADRRSGHLRKLLEVLYRQKTKYLETDYERLYISVRSHIRQRSLLILFTNFETLHGMQRQLPYLRRMAKDHLLLVVFFENTELRAYLDGPTATTQDVYNQTVAEKFAQEKRQIVRELNRYGIHALLTAPQNLTVNTINKYLEFKARGLI</sequence>
<reference evidence="3 4" key="1">
    <citation type="submission" date="2018-12" db="EMBL/GenBank/DDBJ databases">
        <authorList>
            <person name="Feng G."/>
            <person name="Zhu H."/>
        </authorList>
    </citation>
    <scope>NUCLEOTIDE SEQUENCE [LARGE SCALE GENOMIC DNA]</scope>
    <source>
        <strain evidence="3 4">KCTC 12533</strain>
    </source>
</reference>
<dbReference type="Proteomes" id="UP000273500">
    <property type="component" value="Unassembled WGS sequence"/>
</dbReference>
<dbReference type="PANTHER" id="PTHR33608">
    <property type="entry name" value="BLL2464 PROTEIN"/>
    <property type="match status" value="1"/>
</dbReference>
<feature type="transmembrane region" description="Helical" evidence="1">
    <location>
        <begin position="62"/>
        <end position="80"/>
    </location>
</feature>
<keyword evidence="1" id="KW-1133">Transmembrane helix</keyword>
<name>A0A428KMW6_9BACT</name>
<dbReference type="InterPro" id="IPR002881">
    <property type="entry name" value="DUF58"/>
</dbReference>
<keyword evidence="1" id="KW-0472">Membrane</keyword>
<feature type="domain" description="DUF58" evidence="2">
    <location>
        <begin position="226"/>
        <end position="400"/>
    </location>
</feature>
<comment type="caution">
    <text evidence="3">The sequence shown here is derived from an EMBL/GenBank/DDBJ whole genome shotgun (WGS) entry which is preliminary data.</text>
</comment>
<protein>
    <submittedName>
        <fullName evidence="3">DUF58 domain-containing protein</fullName>
    </submittedName>
</protein>
<evidence type="ECO:0000256" key="1">
    <source>
        <dbReference type="SAM" id="Phobius"/>
    </source>
</evidence>
<gene>
    <name evidence="3" type="ORF">EI291_14130</name>
</gene>
<dbReference type="EMBL" id="RWIT01000007">
    <property type="protein sequence ID" value="RSK47734.1"/>
    <property type="molecule type" value="Genomic_DNA"/>
</dbReference>
<dbReference type="AlphaFoldDB" id="A0A428KMW6"/>
<keyword evidence="4" id="KW-1185">Reference proteome</keyword>
<keyword evidence="1" id="KW-0812">Transmembrane</keyword>
<evidence type="ECO:0000259" key="2">
    <source>
        <dbReference type="Pfam" id="PF01882"/>
    </source>
</evidence>
<feature type="transmembrane region" description="Helical" evidence="1">
    <location>
        <begin position="36"/>
        <end position="56"/>
    </location>
</feature>
<organism evidence="3 4">
    <name type="scientific">Hymenobacter rigui</name>
    <dbReference type="NCBI Taxonomy" id="334424"/>
    <lineage>
        <taxon>Bacteria</taxon>
        <taxon>Pseudomonadati</taxon>
        <taxon>Bacteroidota</taxon>
        <taxon>Cytophagia</taxon>
        <taxon>Cytophagales</taxon>
        <taxon>Hymenobacteraceae</taxon>
        <taxon>Hymenobacter</taxon>
    </lineage>
</organism>
<dbReference type="Pfam" id="PF01882">
    <property type="entry name" value="DUF58"/>
    <property type="match status" value="1"/>
</dbReference>
<dbReference type="PANTHER" id="PTHR33608:SF3">
    <property type="entry name" value="SLR2013 PROTEIN"/>
    <property type="match status" value="1"/>
</dbReference>
<proteinExistence type="predicted"/>
<evidence type="ECO:0000313" key="3">
    <source>
        <dbReference type="EMBL" id="RSK47734.1"/>
    </source>
</evidence>